<dbReference type="Gramene" id="KCW68711">
    <property type="protein sequence ID" value="KCW68711"/>
    <property type="gene ID" value="EUGRSUZ_F02314"/>
</dbReference>
<evidence type="ECO:0000313" key="3">
    <source>
        <dbReference type="EMBL" id="KCW68711.1"/>
    </source>
</evidence>
<dbReference type="PANTHER" id="PTHR35513:SF1">
    <property type="entry name" value="OS02G0158600 PROTEIN"/>
    <property type="match status" value="1"/>
</dbReference>
<protein>
    <recommendedName>
        <fullName evidence="2">C2HC zinc finger plants domain-containing protein</fullName>
    </recommendedName>
</protein>
<dbReference type="InParanoid" id="A0A059BRX4"/>
<dbReference type="STRING" id="71139.A0A059BRX4"/>
<feature type="region of interest" description="Disordered" evidence="1">
    <location>
        <begin position="1"/>
        <end position="31"/>
    </location>
</feature>
<name>A0A059BRX4_EUCGR</name>
<dbReference type="AlphaFoldDB" id="A0A059BRX4"/>
<evidence type="ECO:0000259" key="2">
    <source>
        <dbReference type="Pfam" id="PF25017"/>
    </source>
</evidence>
<feature type="compositionally biased region" description="Basic residues" evidence="1">
    <location>
        <begin position="8"/>
        <end position="18"/>
    </location>
</feature>
<dbReference type="eggNOG" id="ENOG502RXKH">
    <property type="taxonomic scope" value="Eukaryota"/>
</dbReference>
<feature type="domain" description="C2HC zinc finger plants" evidence="2">
    <location>
        <begin position="207"/>
        <end position="251"/>
    </location>
</feature>
<reference evidence="3" key="1">
    <citation type="submission" date="2013-07" db="EMBL/GenBank/DDBJ databases">
        <title>The genome of Eucalyptus grandis.</title>
        <authorList>
            <person name="Schmutz J."/>
            <person name="Hayes R."/>
            <person name="Myburg A."/>
            <person name="Tuskan G."/>
            <person name="Grattapaglia D."/>
            <person name="Rokhsar D.S."/>
        </authorList>
    </citation>
    <scope>NUCLEOTIDE SEQUENCE</scope>
    <source>
        <tissue evidence="3">Leaf extractions</tissue>
    </source>
</reference>
<dbReference type="FunCoup" id="A0A059BRX4">
    <property type="interactions" value="681"/>
</dbReference>
<accession>A0A059BRX4</accession>
<gene>
    <name evidence="3" type="ORF">EUGRSUZ_F02314</name>
</gene>
<evidence type="ECO:0000256" key="1">
    <source>
        <dbReference type="SAM" id="MobiDB-lite"/>
    </source>
</evidence>
<organism evidence="3">
    <name type="scientific">Eucalyptus grandis</name>
    <name type="common">Flooded gum</name>
    <dbReference type="NCBI Taxonomy" id="71139"/>
    <lineage>
        <taxon>Eukaryota</taxon>
        <taxon>Viridiplantae</taxon>
        <taxon>Streptophyta</taxon>
        <taxon>Embryophyta</taxon>
        <taxon>Tracheophyta</taxon>
        <taxon>Spermatophyta</taxon>
        <taxon>Magnoliopsida</taxon>
        <taxon>eudicotyledons</taxon>
        <taxon>Gunneridae</taxon>
        <taxon>Pentapetalae</taxon>
        <taxon>rosids</taxon>
        <taxon>malvids</taxon>
        <taxon>Myrtales</taxon>
        <taxon>Myrtaceae</taxon>
        <taxon>Myrtoideae</taxon>
        <taxon>Eucalypteae</taxon>
        <taxon>Eucalyptus</taxon>
    </lineage>
</organism>
<dbReference type="EMBL" id="KK198758">
    <property type="protein sequence ID" value="KCW68711.1"/>
    <property type="molecule type" value="Genomic_DNA"/>
</dbReference>
<dbReference type="Pfam" id="PF25017">
    <property type="entry name" value="zf-C2HC_3"/>
    <property type="match status" value="1"/>
</dbReference>
<proteinExistence type="predicted"/>
<dbReference type="InterPro" id="IPR056971">
    <property type="entry name" value="Znf-C2HC_3"/>
</dbReference>
<sequence length="252" mass="28243">MKAQNLHRSSHIMSMKRKGSPDPDEGNESETKVLFGDDMKGRKTHLSWHWCDSRFVLHRIDVAEAEEIERKQRERQRERGVRRVRWNGRRSNGGRQGDEGERGRDARERCGWELLSMARHLIDQGKPSQALQAVVMATRANGGDQAVLEFLQRARELYRSKLQSTSAVEQLASLFAECAIAEAQPLGANPRSATASGPSIEPDAHGNSILAETGRNQIVLDAFADGSSFICLQCGGLVSNQRRDEHYAYWCG</sequence>
<dbReference type="PANTHER" id="PTHR35513">
    <property type="entry name" value="OS02G0158600 PROTEIN"/>
    <property type="match status" value="1"/>
</dbReference>